<dbReference type="PANTHER" id="PTHR36440:SF1">
    <property type="entry name" value="PUTATIVE (AFU_ORTHOLOGUE AFUA_8G07350)-RELATED"/>
    <property type="match status" value="1"/>
</dbReference>
<dbReference type="Proteomes" id="UP000290365">
    <property type="component" value="Chromosome"/>
</dbReference>
<gene>
    <name evidence="2" type="ORF">EPA93_32840</name>
</gene>
<keyword evidence="3" id="KW-1185">Reference proteome</keyword>
<dbReference type="InterPro" id="IPR014710">
    <property type="entry name" value="RmlC-like_jellyroll"/>
</dbReference>
<dbReference type="InterPro" id="IPR013096">
    <property type="entry name" value="Cupin_2"/>
</dbReference>
<dbReference type="RefSeq" id="WP_129891569.1">
    <property type="nucleotide sequence ID" value="NZ_CP035758.1"/>
</dbReference>
<dbReference type="KEGG" id="kbs:EPA93_32840"/>
<dbReference type="InterPro" id="IPR011051">
    <property type="entry name" value="RmlC_Cupin_sf"/>
</dbReference>
<dbReference type="OrthoDB" id="118333at2"/>
<reference evidence="2 3" key="1">
    <citation type="submission" date="2019-01" db="EMBL/GenBank/DDBJ databases">
        <title>Ktedonosporobacter rubrisoli SCAWS-G2.</title>
        <authorList>
            <person name="Huang Y."/>
            <person name="Yan B."/>
        </authorList>
    </citation>
    <scope>NUCLEOTIDE SEQUENCE [LARGE SCALE GENOMIC DNA]</scope>
    <source>
        <strain evidence="2 3">SCAWS-G2</strain>
    </source>
</reference>
<dbReference type="EMBL" id="CP035758">
    <property type="protein sequence ID" value="QBD80505.1"/>
    <property type="molecule type" value="Genomic_DNA"/>
</dbReference>
<organism evidence="2 3">
    <name type="scientific">Ktedonosporobacter rubrisoli</name>
    <dbReference type="NCBI Taxonomy" id="2509675"/>
    <lineage>
        <taxon>Bacteria</taxon>
        <taxon>Bacillati</taxon>
        <taxon>Chloroflexota</taxon>
        <taxon>Ktedonobacteria</taxon>
        <taxon>Ktedonobacterales</taxon>
        <taxon>Ktedonosporobacteraceae</taxon>
        <taxon>Ktedonosporobacter</taxon>
    </lineage>
</organism>
<dbReference type="Pfam" id="PF07883">
    <property type="entry name" value="Cupin_2"/>
    <property type="match status" value="1"/>
</dbReference>
<sequence>MSIAKNPTTDLGVDLFGPKIEFLIAPEDSQSDFCVMKGIIPPGEFVPLHSHPETEDFLILSGEVQVLKQGPQGQSEWITAKTGDYIHVPINVPHAFRNVGNLPVIQFITATKKLGQFLLETGRPLANAAKPATPEDFARPAVIGARYGFWIATPAENAAIGIHL</sequence>
<evidence type="ECO:0000313" key="2">
    <source>
        <dbReference type="EMBL" id="QBD80505.1"/>
    </source>
</evidence>
<dbReference type="AlphaFoldDB" id="A0A4P6JYB0"/>
<dbReference type="InterPro" id="IPR053146">
    <property type="entry name" value="QDO-like"/>
</dbReference>
<accession>A0A4P6JYB0</accession>
<dbReference type="SUPFAM" id="SSF51182">
    <property type="entry name" value="RmlC-like cupins"/>
    <property type="match status" value="1"/>
</dbReference>
<dbReference type="Gene3D" id="2.60.120.10">
    <property type="entry name" value="Jelly Rolls"/>
    <property type="match status" value="1"/>
</dbReference>
<name>A0A4P6JYB0_KTERU</name>
<evidence type="ECO:0000313" key="3">
    <source>
        <dbReference type="Proteomes" id="UP000290365"/>
    </source>
</evidence>
<protein>
    <submittedName>
        <fullName evidence="2">Cupin domain-containing protein</fullName>
    </submittedName>
</protein>
<evidence type="ECO:0000259" key="1">
    <source>
        <dbReference type="Pfam" id="PF07883"/>
    </source>
</evidence>
<dbReference type="PANTHER" id="PTHR36440">
    <property type="entry name" value="PUTATIVE (AFU_ORTHOLOGUE AFUA_8G07350)-RELATED"/>
    <property type="match status" value="1"/>
</dbReference>
<feature type="domain" description="Cupin type-2" evidence="1">
    <location>
        <begin position="39"/>
        <end position="104"/>
    </location>
</feature>
<proteinExistence type="predicted"/>